<dbReference type="InterPro" id="IPR025857">
    <property type="entry name" value="MacB_PCD"/>
</dbReference>
<keyword evidence="3 7" id="KW-0812">Transmembrane</keyword>
<dbReference type="PANTHER" id="PTHR30572:SF4">
    <property type="entry name" value="ABC TRANSPORTER PERMEASE YTRF"/>
    <property type="match status" value="1"/>
</dbReference>
<protein>
    <submittedName>
        <fullName evidence="10">FtsX-like permease family protein</fullName>
    </submittedName>
</protein>
<feature type="transmembrane region" description="Helical" evidence="7">
    <location>
        <begin position="21"/>
        <end position="45"/>
    </location>
</feature>
<dbReference type="PROSITE" id="PS51257">
    <property type="entry name" value="PROKAR_LIPOPROTEIN"/>
    <property type="match status" value="1"/>
</dbReference>
<feature type="domain" description="ABC3 transporter permease C-terminal" evidence="8">
    <location>
        <begin position="309"/>
        <end position="436"/>
    </location>
</feature>
<dbReference type="Proteomes" id="UP001178662">
    <property type="component" value="Chromosome"/>
</dbReference>
<keyword evidence="5 7" id="KW-0472">Membrane</keyword>
<evidence type="ECO:0000256" key="5">
    <source>
        <dbReference type="ARBA" id="ARBA00023136"/>
    </source>
</evidence>
<dbReference type="Pfam" id="PF02687">
    <property type="entry name" value="FtsX"/>
    <property type="match status" value="1"/>
</dbReference>
<sequence>MKFNDQYRFVRQNMKKNKTRLFMTVLATAMGCAFLIVLASVGFGLQSSIINNVVGDRMVTAIDIYGKATSDGADRRMNDQDISYLNGVANVKAITYRNSLQQTLSPKVAGEDVHNDATIVVDYEAEKKAGFKLFAGKLPANKDEVVVGYNIRDNVNSSGESNTAPDVKEWIGQQMELEVQQYNEAGELQLTPLTVTIVGITEKPSREWRLDKSVYIGSGLLDEIEAITGTRLGALWYPAESGQQRQEIWPEYELSAPRTYNEVQVIADKANHVKAISEEIRDRGYMNHSIADELSQINLVFLIMKIGLIFVGTIAVLIASIGIFNTMTMAVTERSQDIGIMKAIGAHPSTIRRIFLLESSIIGILGAIIGTIVSYMISFLVNIGLPIIIENFMNEKIPNDFKFSLIPPYLALLACVISLGVALLSGSRPAKRATRIDVLSALRRDI</sequence>
<evidence type="ECO:0000256" key="1">
    <source>
        <dbReference type="ARBA" id="ARBA00004651"/>
    </source>
</evidence>
<dbReference type="AlphaFoldDB" id="A0AA95F100"/>
<keyword evidence="11" id="KW-1185">Reference proteome</keyword>
<reference evidence="10" key="1">
    <citation type="submission" date="2023-03" db="EMBL/GenBank/DDBJ databases">
        <title>Andean soil-derived lignocellulolytic bacterial consortium as a source of novel taxa and putative plastic-active enzymes.</title>
        <authorList>
            <person name="Diaz-Garcia L."/>
            <person name="Chuvochina M."/>
            <person name="Feuerriegel G."/>
            <person name="Bunk B."/>
            <person name="Sproer C."/>
            <person name="Streit W.R."/>
            <person name="Rodriguez L.M."/>
            <person name="Overmann J."/>
            <person name="Jimenez D.J."/>
        </authorList>
    </citation>
    <scope>NUCLEOTIDE SEQUENCE</scope>
    <source>
        <strain evidence="10">MAG 2441</strain>
    </source>
</reference>
<evidence type="ECO:0000259" key="8">
    <source>
        <dbReference type="Pfam" id="PF02687"/>
    </source>
</evidence>
<feature type="transmembrane region" description="Helical" evidence="7">
    <location>
        <begin position="409"/>
        <end position="426"/>
    </location>
</feature>
<feature type="transmembrane region" description="Helical" evidence="7">
    <location>
        <begin position="361"/>
        <end position="389"/>
    </location>
</feature>
<dbReference type="GO" id="GO:0022857">
    <property type="term" value="F:transmembrane transporter activity"/>
    <property type="evidence" value="ECO:0007669"/>
    <property type="project" value="TreeGrafter"/>
</dbReference>
<evidence type="ECO:0000256" key="2">
    <source>
        <dbReference type="ARBA" id="ARBA00022475"/>
    </source>
</evidence>
<feature type="domain" description="MacB-like periplasmic core" evidence="9">
    <location>
        <begin position="22"/>
        <end position="282"/>
    </location>
</feature>
<evidence type="ECO:0000313" key="11">
    <source>
        <dbReference type="Proteomes" id="UP001178662"/>
    </source>
</evidence>
<dbReference type="PANTHER" id="PTHR30572">
    <property type="entry name" value="MEMBRANE COMPONENT OF TRANSPORTER-RELATED"/>
    <property type="match status" value="1"/>
</dbReference>
<comment type="subcellular location">
    <subcellularLocation>
        <location evidence="1">Cell membrane</location>
        <topology evidence="1">Multi-pass membrane protein</topology>
    </subcellularLocation>
</comment>
<proteinExistence type="inferred from homology"/>
<organism evidence="10 11">
    <name type="scientific">Candidatus Cohnella colombiensis</name>
    <dbReference type="NCBI Taxonomy" id="3121368"/>
    <lineage>
        <taxon>Bacteria</taxon>
        <taxon>Bacillati</taxon>
        <taxon>Bacillota</taxon>
        <taxon>Bacilli</taxon>
        <taxon>Bacillales</taxon>
        <taxon>Paenibacillaceae</taxon>
        <taxon>Cohnella</taxon>
    </lineage>
</organism>
<dbReference type="Pfam" id="PF12704">
    <property type="entry name" value="MacB_PCD"/>
    <property type="match status" value="1"/>
</dbReference>
<keyword evidence="4 7" id="KW-1133">Transmembrane helix</keyword>
<gene>
    <name evidence="10" type="ORF">P0Y55_02060</name>
</gene>
<evidence type="ECO:0000256" key="4">
    <source>
        <dbReference type="ARBA" id="ARBA00022989"/>
    </source>
</evidence>
<dbReference type="GO" id="GO:0005886">
    <property type="term" value="C:plasma membrane"/>
    <property type="evidence" value="ECO:0007669"/>
    <property type="project" value="UniProtKB-SubCell"/>
</dbReference>
<dbReference type="InterPro" id="IPR003838">
    <property type="entry name" value="ABC3_permease_C"/>
</dbReference>
<comment type="similarity">
    <text evidence="6">Belongs to the ABC-4 integral membrane protein family.</text>
</comment>
<evidence type="ECO:0000256" key="3">
    <source>
        <dbReference type="ARBA" id="ARBA00022692"/>
    </source>
</evidence>
<evidence type="ECO:0000313" key="10">
    <source>
        <dbReference type="EMBL" id="WEK54888.1"/>
    </source>
</evidence>
<keyword evidence="2" id="KW-1003">Cell membrane</keyword>
<evidence type="ECO:0000256" key="6">
    <source>
        <dbReference type="ARBA" id="ARBA00038076"/>
    </source>
</evidence>
<dbReference type="InterPro" id="IPR050250">
    <property type="entry name" value="Macrolide_Exporter_MacB"/>
</dbReference>
<feature type="transmembrane region" description="Helical" evidence="7">
    <location>
        <begin position="299"/>
        <end position="324"/>
    </location>
</feature>
<dbReference type="EMBL" id="CP119317">
    <property type="protein sequence ID" value="WEK54888.1"/>
    <property type="molecule type" value="Genomic_DNA"/>
</dbReference>
<evidence type="ECO:0000256" key="7">
    <source>
        <dbReference type="SAM" id="Phobius"/>
    </source>
</evidence>
<accession>A0AA95F100</accession>
<name>A0AA95F100_9BACL</name>
<evidence type="ECO:0000259" key="9">
    <source>
        <dbReference type="Pfam" id="PF12704"/>
    </source>
</evidence>